<name>A0A9X1PG47_9BACT</name>
<dbReference type="Proteomes" id="UP001139000">
    <property type="component" value="Unassembled WGS sequence"/>
</dbReference>
<reference evidence="1" key="1">
    <citation type="submission" date="2021-12" db="EMBL/GenBank/DDBJ databases">
        <title>Novel species in genus Dyadobacter.</title>
        <authorList>
            <person name="Ma C."/>
        </authorList>
    </citation>
    <scope>NUCLEOTIDE SEQUENCE</scope>
    <source>
        <strain evidence="1">LJ419</strain>
    </source>
</reference>
<gene>
    <name evidence="1" type="ORF">LXM26_03330</name>
</gene>
<dbReference type="RefSeq" id="WP_234653306.1">
    <property type="nucleotide sequence ID" value="NZ_CP094997.1"/>
</dbReference>
<dbReference type="EMBL" id="JAJTTC010000001">
    <property type="protein sequence ID" value="MCF0060510.1"/>
    <property type="molecule type" value="Genomic_DNA"/>
</dbReference>
<keyword evidence="2" id="KW-1185">Reference proteome</keyword>
<comment type="caution">
    <text evidence="1">The sequence shown here is derived from an EMBL/GenBank/DDBJ whole genome shotgun (WGS) entry which is preliminary data.</text>
</comment>
<evidence type="ECO:0000313" key="2">
    <source>
        <dbReference type="Proteomes" id="UP001139000"/>
    </source>
</evidence>
<sequence length="345" mass="35658">MIKRTFTLMVCMLVLTLVMYRCKNKDAEPLTPDQGLVEELSKIDVEPVKLTDPAPVASTEAAITLSPAVTTLGTEIAGMGAAGAEPANVKAAAGKFASFFTAAEITALISVKKEVLDAAGTTGKLPANLTAILARASKSPEMAAYFPKVTLPTVAGKEIKGLRTGAVEGGPASKFEGTLANDACLIAAEAEFEKSKTKLDASRGKLLASAKDKYDAEVKLIGDAQAACTAGEPAKYAAIIKQAETLADQLNAALDANKDLLGDDYMPLKGIVGLQLIAYLTSLNDLAKADLQACVAKGTAGNTSASNAHDANKLLIENAYQTALASAEKTKAKLVESCHNQGGGN</sequence>
<dbReference type="AlphaFoldDB" id="A0A9X1PG47"/>
<protein>
    <submittedName>
        <fullName evidence="1">Uncharacterized protein</fullName>
    </submittedName>
</protein>
<proteinExistence type="predicted"/>
<evidence type="ECO:0000313" key="1">
    <source>
        <dbReference type="EMBL" id="MCF0060510.1"/>
    </source>
</evidence>
<accession>A0A9X1PG47</accession>
<organism evidence="1 2">
    <name type="scientific">Dyadobacter chenwenxiniae</name>
    <dbReference type="NCBI Taxonomy" id="2906456"/>
    <lineage>
        <taxon>Bacteria</taxon>
        <taxon>Pseudomonadati</taxon>
        <taxon>Bacteroidota</taxon>
        <taxon>Cytophagia</taxon>
        <taxon>Cytophagales</taxon>
        <taxon>Spirosomataceae</taxon>
        <taxon>Dyadobacter</taxon>
    </lineage>
</organism>